<dbReference type="GO" id="GO:0005886">
    <property type="term" value="C:plasma membrane"/>
    <property type="evidence" value="ECO:0007669"/>
    <property type="project" value="TreeGrafter"/>
</dbReference>
<proteinExistence type="predicted"/>
<dbReference type="PANTHER" id="PTHR38598:SF1">
    <property type="entry name" value="INNER MEMBRANE PROTEIN YJCH"/>
    <property type="match status" value="1"/>
</dbReference>
<protein>
    <recommendedName>
        <fullName evidence="4">DUF485 domain-containing protein</fullName>
    </recommendedName>
</protein>
<name>A0AA48H2S3_9BACT</name>
<accession>A0AA48H2S3</accession>
<keyword evidence="1" id="KW-0812">Transmembrane</keyword>
<dbReference type="Proteomes" id="UP001228113">
    <property type="component" value="Chromosome"/>
</dbReference>
<evidence type="ECO:0000313" key="2">
    <source>
        <dbReference type="EMBL" id="BDU78557.1"/>
    </source>
</evidence>
<feature type="transmembrane region" description="Helical" evidence="1">
    <location>
        <begin position="58"/>
        <end position="84"/>
    </location>
</feature>
<evidence type="ECO:0000313" key="3">
    <source>
        <dbReference type="Proteomes" id="UP001228113"/>
    </source>
</evidence>
<keyword evidence="1" id="KW-1133">Transmembrane helix</keyword>
<feature type="transmembrane region" description="Helical" evidence="1">
    <location>
        <begin position="25"/>
        <end position="46"/>
    </location>
</feature>
<organism evidence="2 3">
    <name type="scientific">Mesoterricola sediminis</name>
    <dbReference type="NCBI Taxonomy" id="2927980"/>
    <lineage>
        <taxon>Bacteria</taxon>
        <taxon>Pseudomonadati</taxon>
        <taxon>Acidobacteriota</taxon>
        <taxon>Holophagae</taxon>
        <taxon>Holophagales</taxon>
        <taxon>Holophagaceae</taxon>
        <taxon>Mesoterricola</taxon>
    </lineage>
</organism>
<evidence type="ECO:0000256" key="1">
    <source>
        <dbReference type="SAM" id="Phobius"/>
    </source>
</evidence>
<dbReference type="AlphaFoldDB" id="A0AA48H2S3"/>
<gene>
    <name evidence="2" type="ORF">METESE_35150</name>
</gene>
<dbReference type="RefSeq" id="WP_243334568.1">
    <property type="nucleotide sequence ID" value="NZ_AP027081.1"/>
</dbReference>
<keyword evidence="1" id="KW-0472">Membrane</keyword>
<dbReference type="EMBL" id="AP027081">
    <property type="protein sequence ID" value="BDU78557.1"/>
    <property type="molecule type" value="Genomic_DNA"/>
</dbReference>
<evidence type="ECO:0008006" key="4">
    <source>
        <dbReference type="Google" id="ProtNLM"/>
    </source>
</evidence>
<sequence length="102" mass="11406">MTAPSAHQILQDPEFIRLVRRKNTVTVVLTIVELVLYFGFIGLVAYDKPFLARTLGASAITAGIPIAVGVIVLSWILTGIYIFWANSRYDVMVRRIKDKVGR</sequence>
<dbReference type="Pfam" id="PF04341">
    <property type="entry name" value="DUF485"/>
    <property type="match status" value="1"/>
</dbReference>
<dbReference type="PANTHER" id="PTHR38598">
    <property type="entry name" value="INNER MEMBRANE PROTEIN YJCH"/>
    <property type="match status" value="1"/>
</dbReference>
<dbReference type="KEGG" id="msea:METESE_35150"/>
<reference evidence="2" key="1">
    <citation type="journal article" date="2023" name="Int. J. Syst. Evol. Microbiol.">
        <title>Mesoterricola silvestris gen. nov., sp. nov., Mesoterricola sediminis sp. nov., Geothrix oryzae sp. nov., Geothrix edaphica sp. nov., Geothrix rubra sp. nov., and Geothrix limicola sp. nov., six novel members of Acidobacteriota isolated from soils.</title>
        <authorList>
            <person name="Itoh H."/>
            <person name="Sugisawa Y."/>
            <person name="Mise K."/>
            <person name="Xu Z."/>
            <person name="Kuniyasu M."/>
            <person name="Ushijima N."/>
            <person name="Kawano K."/>
            <person name="Kobayashi E."/>
            <person name="Shiratori Y."/>
            <person name="Masuda Y."/>
            <person name="Senoo K."/>
        </authorList>
    </citation>
    <scope>NUCLEOTIDE SEQUENCE</scope>
    <source>
        <strain evidence="2">W786</strain>
    </source>
</reference>
<keyword evidence="3" id="KW-1185">Reference proteome</keyword>
<dbReference type="InterPro" id="IPR007436">
    <property type="entry name" value="DUF485"/>
</dbReference>
<dbReference type="InterPro" id="IPR052959">
    <property type="entry name" value="Inner_membrane_assoc"/>
</dbReference>